<feature type="compositionally biased region" description="Low complexity" evidence="1">
    <location>
        <begin position="55"/>
        <end position="78"/>
    </location>
</feature>
<keyword evidence="2" id="KW-0472">Membrane</keyword>
<reference evidence="4 5" key="1">
    <citation type="submission" date="2021-08" db="EMBL/GenBank/DDBJ databases">
        <title>Caldovatus sediminis gen. nov., sp. nov., a moderately thermophilic bacterium isolated from a hot spring.</title>
        <authorList>
            <person name="Hu C.-J."/>
            <person name="Li W.-J."/>
            <person name="Xian W.-D."/>
        </authorList>
    </citation>
    <scope>NUCLEOTIDE SEQUENCE [LARGE SCALE GENOMIC DNA]</scope>
    <source>
        <strain evidence="4 5">SYSU G05006</strain>
    </source>
</reference>
<dbReference type="InterPro" id="IPR011723">
    <property type="entry name" value="Znf/thioredoxin_put"/>
</dbReference>
<dbReference type="Proteomes" id="UP001519924">
    <property type="component" value="Unassembled WGS sequence"/>
</dbReference>
<accession>A0ABS7F3D2</accession>
<evidence type="ECO:0000259" key="3">
    <source>
        <dbReference type="Pfam" id="PF13717"/>
    </source>
</evidence>
<dbReference type="Pfam" id="PF13717">
    <property type="entry name" value="Zn_ribbon_4"/>
    <property type="match status" value="1"/>
</dbReference>
<evidence type="ECO:0000256" key="2">
    <source>
        <dbReference type="SAM" id="Phobius"/>
    </source>
</evidence>
<keyword evidence="5" id="KW-1185">Reference proteome</keyword>
<dbReference type="EMBL" id="JAHZUY010000031">
    <property type="protein sequence ID" value="MBW8270122.1"/>
    <property type="molecule type" value="Genomic_DNA"/>
</dbReference>
<dbReference type="NCBIfam" id="TIGR02098">
    <property type="entry name" value="MJ0042_CXXC"/>
    <property type="match status" value="1"/>
</dbReference>
<protein>
    <submittedName>
        <fullName evidence="4">Zinc-ribbon domain-containing protein</fullName>
    </submittedName>
</protein>
<sequence length="151" mass="15268">MRLTCPNCAASYDVPDHLLAGAVRRPVRCTRCDAVWTPSATETEAPAPAAPAPEPRQAAPGGSAGIPSAAAGGAAVAGEMPSSRPPWRLELSPAAPEEAQTAGGGARLALAAAWLASLALVAGGAAALWAWRDEVGALWPPARRLFSWLGG</sequence>
<dbReference type="RefSeq" id="WP_220117870.1">
    <property type="nucleotide sequence ID" value="NZ_JAHZUY010000031.1"/>
</dbReference>
<organism evidence="4 5">
    <name type="scientific">Caldovatus aquaticus</name>
    <dbReference type="NCBI Taxonomy" id="2865671"/>
    <lineage>
        <taxon>Bacteria</taxon>
        <taxon>Pseudomonadati</taxon>
        <taxon>Pseudomonadota</taxon>
        <taxon>Alphaproteobacteria</taxon>
        <taxon>Acetobacterales</taxon>
        <taxon>Roseomonadaceae</taxon>
        <taxon>Caldovatus</taxon>
    </lineage>
</organism>
<evidence type="ECO:0000313" key="5">
    <source>
        <dbReference type="Proteomes" id="UP001519924"/>
    </source>
</evidence>
<feature type="transmembrane region" description="Helical" evidence="2">
    <location>
        <begin position="108"/>
        <end position="131"/>
    </location>
</feature>
<name>A0ABS7F3D2_9PROT</name>
<evidence type="ECO:0000313" key="4">
    <source>
        <dbReference type="EMBL" id="MBW8270122.1"/>
    </source>
</evidence>
<keyword evidence="2" id="KW-0812">Transmembrane</keyword>
<feature type="region of interest" description="Disordered" evidence="1">
    <location>
        <begin position="39"/>
        <end position="98"/>
    </location>
</feature>
<feature type="domain" description="Zinc finger/thioredoxin putative" evidence="3">
    <location>
        <begin position="1"/>
        <end position="37"/>
    </location>
</feature>
<comment type="caution">
    <text evidence="4">The sequence shown here is derived from an EMBL/GenBank/DDBJ whole genome shotgun (WGS) entry which is preliminary data.</text>
</comment>
<evidence type="ECO:0000256" key="1">
    <source>
        <dbReference type="SAM" id="MobiDB-lite"/>
    </source>
</evidence>
<gene>
    <name evidence="4" type="ORF">K1J50_11560</name>
</gene>
<proteinExistence type="predicted"/>
<keyword evidence="2" id="KW-1133">Transmembrane helix</keyword>